<protein>
    <submittedName>
        <fullName evidence="7">Sensory protein TspO</fullName>
    </submittedName>
</protein>
<comment type="subcellular location">
    <subcellularLocation>
        <location evidence="1">Membrane</location>
        <topology evidence="1">Multi-pass membrane protein</topology>
    </subcellularLocation>
</comment>
<dbReference type="PANTHER" id="PTHR10057:SF0">
    <property type="entry name" value="TRANSLOCATOR PROTEIN"/>
    <property type="match status" value="1"/>
</dbReference>
<feature type="transmembrane region" description="Helical" evidence="6">
    <location>
        <begin position="121"/>
        <end position="142"/>
    </location>
</feature>
<evidence type="ECO:0000256" key="4">
    <source>
        <dbReference type="ARBA" id="ARBA00022989"/>
    </source>
</evidence>
<dbReference type="Proteomes" id="UP001320715">
    <property type="component" value="Unassembled WGS sequence"/>
</dbReference>
<gene>
    <name evidence="7" type="ORF">GTW23_10375</name>
</gene>
<feature type="transmembrane region" description="Helical" evidence="6">
    <location>
        <begin position="94"/>
        <end position="114"/>
    </location>
</feature>
<reference evidence="7 8" key="1">
    <citation type="submission" date="2020-01" db="EMBL/GenBank/DDBJ databases">
        <title>Genomes of bacteria type strains.</title>
        <authorList>
            <person name="Chen J."/>
            <person name="Zhu S."/>
            <person name="Yang J."/>
        </authorList>
    </citation>
    <scope>NUCLEOTIDE SEQUENCE [LARGE SCALE GENOMIC DNA]</scope>
    <source>
        <strain evidence="7 8">DSM 16655</strain>
    </source>
</reference>
<comment type="caution">
    <text evidence="7">The sequence shown here is derived from an EMBL/GenBank/DDBJ whole genome shotgun (WGS) entry which is preliminary data.</text>
</comment>
<dbReference type="InterPro" id="IPR038330">
    <property type="entry name" value="TspO/MBR-related_sf"/>
</dbReference>
<evidence type="ECO:0000256" key="2">
    <source>
        <dbReference type="ARBA" id="ARBA00007524"/>
    </source>
</evidence>
<sequence length="151" mass="16685">MSAIIIAVLVLATASTGALFKPGEWYQELRRPSWTPPNWAFPVVWSILYLAIGFAGWLVWEAQGMGLAIALWLAQLVFNAAWSWLFFGRKRMDLAFVDVCLLFLTIIAFILAAAQVSQTAALLFLPYAAWVATAATLNRAVWRLNPDAAPA</sequence>
<evidence type="ECO:0000313" key="8">
    <source>
        <dbReference type="Proteomes" id="UP001320715"/>
    </source>
</evidence>
<evidence type="ECO:0000256" key="1">
    <source>
        <dbReference type="ARBA" id="ARBA00004141"/>
    </source>
</evidence>
<evidence type="ECO:0000256" key="5">
    <source>
        <dbReference type="ARBA" id="ARBA00023136"/>
    </source>
</evidence>
<dbReference type="PANTHER" id="PTHR10057">
    <property type="entry name" value="PERIPHERAL-TYPE BENZODIAZEPINE RECEPTOR"/>
    <property type="match status" value="1"/>
</dbReference>
<feature type="transmembrane region" description="Helical" evidence="6">
    <location>
        <begin position="39"/>
        <end position="60"/>
    </location>
</feature>
<dbReference type="RefSeq" id="WP_252915696.1">
    <property type="nucleotide sequence ID" value="NZ_JAAAML010000002.1"/>
</dbReference>
<accession>A0ABT1CQW1</accession>
<evidence type="ECO:0000256" key="6">
    <source>
        <dbReference type="SAM" id="Phobius"/>
    </source>
</evidence>
<name>A0ABT1CQW1_9HYPH</name>
<keyword evidence="8" id="KW-1185">Reference proteome</keyword>
<comment type="similarity">
    <text evidence="2">Belongs to the TspO/BZRP family.</text>
</comment>
<dbReference type="CDD" id="cd15904">
    <property type="entry name" value="TSPO_MBR"/>
    <property type="match status" value="1"/>
</dbReference>
<dbReference type="Pfam" id="PF03073">
    <property type="entry name" value="TspO_MBR"/>
    <property type="match status" value="1"/>
</dbReference>
<keyword evidence="5 6" id="KW-0472">Membrane</keyword>
<dbReference type="EMBL" id="JAAAML010000002">
    <property type="protein sequence ID" value="MCO6408579.1"/>
    <property type="molecule type" value="Genomic_DNA"/>
</dbReference>
<keyword evidence="3 6" id="KW-0812">Transmembrane</keyword>
<feature type="transmembrane region" description="Helical" evidence="6">
    <location>
        <begin position="67"/>
        <end position="88"/>
    </location>
</feature>
<proteinExistence type="inferred from homology"/>
<keyword evidence="4 6" id="KW-1133">Transmembrane helix</keyword>
<dbReference type="Gene3D" id="1.20.1260.100">
    <property type="entry name" value="TspO/MBR protein"/>
    <property type="match status" value="1"/>
</dbReference>
<organism evidence="7 8">
    <name type="scientific">Hoeflea alexandrii</name>
    <dbReference type="NCBI Taxonomy" id="288436"/>
    <lineage>
        <taxon>Bacteria</taxon>
        <taxon>Pseudomonadati</taxon>
        <taxon>Pseudomonadota</taxon>
        <taxon>Alphaproteobacteria</taxon>
        <taxon>Hyphomicrobiales</taxon>
        <taxon>Rhizobiaceae</taxon>
        <taxon>Hoeflea</taxon>
    </lineage>
</organism>
<evidence type="ECO:0000256" key="3">
    <source>
        <dbReference type="ARBA" id="ARBA00022692"/>
    </source>
</evidence>
<dbReference type="PIRSF" id="PIRSF005859">
    <property type="entry name" value="PBR"/>
    <property type="match status" value="1"/>
</dbReference>
<evidence type="ECO:0000313" key="7">
    <source>
        <dbReference type="EMBL" id="MCO6408579.1"/>
    </source>
</evidence>
<dbReference type="InterPro" id="IPR004307">
    <property type="entry name" value="TspO_MBR"/>
</dbReference>